<dbReference type="InterPro" id="IPR020449">
    <property type="entry name" value="Tscrpt_reg_AraC-type_HTH"/>
</dbReference>
<dbReference type="Pfam" id="PF02311">
    <property type="entry name" value="AraC_binding"/>
    <property type="match status" value="1"/>
</dbReference>
<reference evidence="5 6" key="1">
    <citation type="submission" date="2017-11" db="EMBL/GenBank/DDBJ databases">
        <title>Infants hospitalized years apart are colonized by the same room-sourced microbial strains.</title>
        <authorList>
            <person name="Brooks B."/>
            <person name="Olm M.R."/>
            <person name="Firek B.A."/>
            <person name="Baker R."/>
            <person name="Thomas B.C."/>
            <person name="Morowitz M.J."/>
            <person name="Banfield J.F."/>
        </authorList>
    </citation>
    <scope>NUCLEOTIDE SEQUENCE [LARGE SCALE GENOMIC DNA]</scope>
    <source>
        <strain evidence="5">S2_009_000_R2_76</strain>
    </source>
</reference>
<accession>A0A2W5EK31</accession>
<dbReference type="Gene3D" id="2.60.120.10">
    <property type="entry name" value="Jelly Rolls"/>
    <property type="match status" value="1"/>
</dbReference>
<keyword evidence="2" id="KW-0238">DNA-binding</keyword>
<dbReference type="PANTHER" id="PTHR43280:SF32">
    <property type="entry name" value="TRANSCRIPTIONAL REGULATORY PROTEIN"/>
    <property type="match status" value="1"/>
</dbReference>
<dbReference type="EMBL" id="QFOI01000503">
    <property type="protein sequence ID" value="PZP41580.1"/>
    <property type="molecule type" value="Genomic_DNA"/>
</dbReference>
<dbReference type="GO" id="GO:0043565">
    <property type="term" value="F:sequence-specific DNA binding"/>
    <property type="evidence" value="ECO:0007669"/>
    <property type="project" value="InterPro"/>
</dbReference>
<dbReference type="PROSITE" id="PS01124">
    <property type="entry name" value="HTH_ARAC_FAMILY_2"/>
    <property type="match status" value="1"/>
</dbReference>
<gene>
    <name evidence="5" type="ORF">DI598_18035</name>
</gene>
<dbReference type="InterPro" id="IPR003313">
    <property type="entry name" value="AraC-bd"/>
</dbReference>
<dbReference type="PRINTS" id="PR00032">
    <property type="entry name" value="HTHARAC"/>
</dbReference>
<sequence length="296" mass="34181">MSQAVAIKNFAGLYKENGNVQDQYFFCEKIETRAINFGWKVDPHFHSQLYQIFLVRKGQAKIYLSAQQYTLEGSFLIFIPPNIIHGFDFDTDIDGEILSFSAYFVTTLINRFTQLAKHLNQPIMISTATNTAKEIKLLFVTCYRLREIYHAAKTSLHEIFIHVKVADALMQTVAIQPEKKVLSATIQYSDLELFKTFQEIVKKEISPFKPLEEYAQQLNISLSHLNRICRNIEDASPLNIIQKEIINMAKILLMNEKVNISDIAYSLGFNDPSYFIRLFKKKVGMTPKIYRAHHLA</sequence>
<comment type="caution">
    <text evidence="5">The sequence shown here is derived from an EMBL/GenBank/DDBJ whole genome shotgun (WGS) entry which is preliminary data.</text>
</comment>
<feature type="domain" description="HTH araC/xylS-type" evidence="4">
    <location>
        <begin position="195"/>
        <end position="293"/>
    </location>
</feature>
<evidence type="ECO:0000313" key="6">
    <source>
        <dbReference type="Proteomes" id="UP000249645"/>
    </source>
</evidence>
<evidence type="ECO:0000256" key="3">
    <source>
        <dbReference type="ARBA" id="ARBA00023163"/>
    </source>
</evidence>
<evidence type="ECO:0000313" key="5">
    <source>
        <dbReference type="EMBL" id="PZP41580.1"/>
    </source>
</evidence>
<dbReference type="Pfam" id="PF12833">
    <property type="entry name" value="HTH_18"/>
    <property type="match status" value="1"/>
</dbReference>
<dbReference type="SUPFAM" id="SSF51182">
    <property type="entry name" value="RmlC-like cupins"/>
    <property type="match status" value="1"/>
</dbReference>
<keyword evidence="3" id="KW-0804">Transcription</keyword>
<dbReference type="InterPro" id="IPR014710">
    <property type="entry name" value="RmlC-like_jellyroll"/>
</dbReference>
<name>A0A2W5EK31_9SPHI</name>
<dbReference type="PANTHER" id="PTHR43280">
    <property type="entry name" value="ARAC-FAMILY TRANSCRIPTIONAL REGULATOR"/>
    <property type="match status" value="1"/>
</dbReference>
<proteinExistence type="predicted"/>
<dbReference type="GO" id="GO:0003700">
    <property type="term" value="F:DNA-binding transcription factor activity"/>
    <property type="evidence" value="ECO:0007669"/>
    <property type="project" value="InterPro"/>
</dbReference>
<dbReference type="SUPFAM" id="SSF46689">
    <property type="entry name" value="Homeodomain-like"/>
    <property type="match status" value="1"/>
</dbReference>
<dbReference type="AlphaFoldDB" id="A0A2W5EK31"/>
<dbReference type="Proteomes" id="UP000249645">
    <property type="component" value="Unassembled WGS sequence"/>
</dbReference>
<dbReference type="Gene3D" id="1.10.10.60">
    <property type="entry name" value="Homeodomain-like"/>
    <property type="match status" value="1"/>
</dbReference>
<evidence type="ECO:0000259" key="4">
    <source>
        <dbReference type="PROSITE" id="PS01124"/>
    </source>
</evidence>
<dbReference type="InterPro" id="IPR018060">
    <property type="entry name" value="HTH_AraC"/>
</dbReference>
<protein>
    <recommendedName>
        <fullName evidence="4">HTH araC/xylS-type domain-containing protein</fullName>
    </recommendedName>
</protein>
<organism evidence="5 6">
    <name type="scientific">Pseudopedobacter saltans</name>
    <dbReference type="NCBI Taxonomy" id="151895"/>
    <lineage>
        <taxon>Bacteria</taxon>
        <taxon>Pseudomonadati</taxon>
        <taxon>Bacteroidota</taxon>
        <taxon>Sphingobacteriia</taxon>
        <taxon>Sphingobacteriales</taxon>
        <taxon>Sphingobacteriaceae</taxon>
        <taxon>Pseudopedobacter</taxon>
    </lineage>
</organism>
<dbReference type="SMART" id="SM00342">
    <property type="entry name" value="HTH_ARAC"/>
    <property type="match status" value="1"/>
</dbReference>
<evidence type="ECO:0000256" key="2">
    <source>
        <dbReference type="ARBA" id="ARBA00023125"/>
    </source>
</evidence>
<dbReference type="InterPro" id="IPR009057">
    <property type="entry name" value="Homeodomain-like_sf"/>
</dbReference>
<keyword evidence="1" id="KW-0805">Transcription regulation</keyword>
<dbReference type="InterPro" id="IPR011051">
    <property type="entry name" value="RmlC_Cupin_sf"/>
</dbReference>
<evidence type="ECO:0000256" key="1">
    <source>
        <dbReference type="ARBA" id="ARBA00023015"/>
    </source>
</evidence>